<organism evidence="1 2">
    <name type="scientific">Heterostelium pallidum (strain ATCC 26659 / Pp 5 / PN500)</name>
    <name type="common">Cellular slime mold</name>
    <name type="synonym">Polysphondylium pallidum</name>
    <dbReference type="NCBI Taxonomy" id="670386"/>
    <lineage>
        <taxon>Eukaryota</taxon>
        <taxon>Amoebozoa</taxon>
        <taxon>Evosea</taxon>
        <taxon>Eumycetozoa</taxon>
        <taxon>Dictyostelia</taxon>
        <taxon>Acytosteliales</taxon>
        <taxon>Acytosteliaceae</taxon>
        <taxon>Heterostelium</taxon>
    </lineage>
</organism>
<sequence length="291" mass="33556">MKKTRAVQPWLRGGISLWDIQLRNDAQHVWIFNRFLLSSSDPSKLSGGQRFDWTMEDAYQLVRRKDNITTLVSLVFHQIWKFYCKSYFGGTPLHDNNLLSNESIINEYIQHLSVMKLIINNSIMVLDSLSDEHDLVDLGQTVDIPTYRSPITGIARRIDRAYAKSSLLNNSFKVAPNALSDHAILSFNIPTGNSSKLPPTPWGLDRYTAMETVVKYEIESILSSCVISLLNVWLSHTFPINHKRTGHVCEFCGDTFTELCNPHEHFFFKCRNEVSQQFLSFFKNVYHKYSI</sequence>
<accession>D3BLH9</accession>
<comment type="caution">
    <text evidence="1">The sequence shown here is derived from an EMBL/GenBank/DDBJ whole genome shotgun (WGS) entry which is preliminary data.</text>
</comment>
<feature type="non-terminal residue" evidence="1">
    <location>
        <position position="291"/>
    </location>
</feature>
<dbReference type="GeneID" id="31367824"/>
<keyword evidence="2" id="KW-1185">Reference proteome</keyword>
<proteinExistence type="predicted"/>
<dbReference type="RefSeq" id="XP_020429872.1">
    <property type="nucleotide sequence ID" value="XM_020583091.1"/>
</dbReference>
<gene>
    <name evidence="1" type="ORF">PPL_12357</name>
</gene>
<protein>
    <submittedName>
        <fullName evidence="1">Uncharacterized protein</fullName>
    </submittedName>
</protein>
<dbReference type="Proteomes" id="UP000001396">
    <property type="component" value="Unassembled WGS sequence"/>
</dbReference>
<dbReference type="InParanoid" id="D3BLH9"/>
<evidence type="ECO:0000313" key="1">
    <source>
        <dbReference type="EMBL" id="EFA77744.1"/>
    </source>
</evidence>
<name>D3BLH9_HETP5</name>
<dbReference type="EMBL" id="ADBJ01000042">
    <property type="protein sequence ID" value="EFA77744.1"/>
    <property type="molecule type" value="Genomic_DNA"/>
</dbReference>
<reference evidence="1 2" key="1">
    <citation type="journal article" date="2011" name="Genome Res.">
        <title>Phylogeny-wide analysis of social amoeba genomes highlights ancient origins for complex intercellular communication.</title>
        <authorList>
            <person name="Heidel A.J."/>
            <person name="Lawal H.M."/>
            <person name="Felder M."/>
            <person name="Schilde C."/>
            <person name="Helps N.R."/>
            <person name="Tunggal B."/>
            <person name="Rivero F."/>
            <person name="John U."/>
            <person name="Schleicher M."/>
            <person name="Eichinger L."/>
            <person name="Platzer M."/>
            <person name="Noegel A.A."/>
            <person name="Schaap P."/>
            <person name="Gloeckner G."/>
        </authorList>
    </citation>
    <scope>NUCLEOTIDE SEQUENCE [LARGE SCALE GENOMIC DNA]</scope>
    <source>
        <strain evidence="2">ATCC 26659 / Pp 5 / PN500</strain>
    </source>
</reference>
<evidence type="ECO:0000313" key="2">
    <source>
        <dbReference type="Proteomes" id="UP000001396"/>
    </source>
</evidence>
<dbReference type="AlphaFoldDB" id="D3BLH9"/>